<protein>
    <submittedName>
        <fullName evidence="2">Uncharacterized protein</fullName>
    </submittedName>
</protein>
<keyword evidence="1" id="KW-0175">Coiled coil</keyword>
<accession>A0A7C3SI99</accession>
<dbReference type="EMBL" id="DTHB01000027">
    <property type="protein sequence ID" value="HGB14282.1"/>
    <property type="molecule type" value="Genomic_DNA"/>
</dbReference>
<comment type="caution">
    <text evidence="2">The sequence shown here is derived from an EMBL/GenBank/DDBJ whole genome shotgun (WGS) entry which is preliminary data.</text>
</comment>
<proteinExistence type="predicted"/>
<dbReference type="AlphaFoldDB" id="A0A7C3SI99"/>
<feature type="coiled-coil region" evidence="1">
    <location>
        <begin position="101"/>
        <end position="128"/>
    </location>
</feature>
<sequence>MVSPHAGILQALLAPADSVEEYYHSLFQVALEAGLRDPALLLGLLWHAPRGDALQRPDRWEWLVDLISTGLQEPPESPSSDTAPQPFAPLGEQVVIPRYRYEAMLLQLRQLAARAAELEQQLADWTHDFLSDSIPPVEKAPPGLEESSSHPLGLLPDWTDLERQVSELVDSFLPDAVIPEDQQEAFLGNLAALQEGSLGELGQVLKKQAQRTQQEDELEVAIQECLEENPDLAADERKIEMMRYCLKNYVNFHPDLMSLPLKERVAEACRMAREFLGESGKTGT</sequence>
<evidence type="ECO:0000256" key="1">
    <source>
        <dbReference type="SAM" id="Coils"/>
    </source>
</evidence>
<reference evidence="2" key="1">
    <citation type="journal article" date="2020" name="mSystems">
        <title>Genome- and Community-Level Interaction Insights into Carbon Utilization and Element Cycling Functions of Hydrothermarchaeota in Hydrothermal Sediment.</title>
        <authorList>
            <person name="Zhou Z."/>
            <person name="Liu Y."/>
            <person name="Xu W."/>
            <person name="Pan J."/>
            <person name="Luo Z.H."/>
            <person name="Li M."/>
        </authorList>
    </citation>
    <scope>NUCLEOTIDE SEQUENCE [LARGE SCALE GENOMIC DNA]</scope>
    <source>
        <strain evidence="2">SpSt-776</strain>
    </source>
</reference>
<evidence type="ECO:0000313" key="2">
    <source>
        <dbReference type="EMBL" id="HGB14282.1"/>
    </source>
</evidence>
<organism evidence="2">
    <name type="scientific">Desulfobacca acetoxidans</name>
    <dbReference type="NCBI Taxonomy" id="60893"/>
    <lineage>
        <taxon>Bacteria</taxon>
        <taxon>Pseudomonadati</taxon>
        <taxon>Thermodesulfobacteriota</taxon>
        <taxon>Desulfobaccia</taxon>
        <taxon>Desulfobaccales</taxon>
        <taxon>Desulfobaccaceae</taxon>
        <taxon>Desulfobacca</taxon>
    </lineage>
</organism>
<name>A0A7C3SI99_9BACT</name>
<gene>
    <name evidence="2" type="ORF">ENV62_03460</name>
</gene>